<dbReference type="Gene3D" id="6.10.280.40">
    <property type="match status" value="1"/>
</dbReference>
<proteinExistence type="inferred from homology"/>
<comment type="catalytic activity">
    <reaction evidence="6">
        <text>ATP + H2O = ADP + phosphate + H(+)</text>
        <dbReference type="Rhea" id="RHEA:13065"/>
        <dbReference type="ChEBI" id="CHEBI:15377"/>
        <dbReference type="ChEBI" id="CHEBI:15378"/>
        <dbReference type="ChEBI" id="CHEBI:30616"/>
        <dbReference type="ChEBI" id="CHEBI:43474"/>
        <dbReference type="ChEBI" id="CHEBI:456216"/>
    </reaction>
</comment>
<dbReference type="Pfam" id="PF14363">
    <property type="entry name" value="AAA_assoc"/>
    <property type="match status" value="1"/>
</dbReference>
<dbReference type="PANTHER" id="PTHR23070">
    <property type="entry name" value="BCS1 AAA-TYPE ATPASE"/>
    <property type="match status" value="1"/>
</dbReference>
<evidence type="ECO:0000256" key="5">
    <source>
        <dbReference type="ARBA" id="ARBA00022842"/>
    </source>
</evidence>
<reference evidence="11" key="3">
    <citation type="submission" date="2015-04" db="UniProtKB">
        <authorList>
            <consortium name="EnsemblPlants"/>
        </authorList>
    </citation>
    <scope>IDENTIFICATION</scope>
</reference>
<evidence type="ECO:0000256" key="9">
    <source>
        <dbReference type="SAM" id="Phobius"/>
    </source>
</evidence>
<dbReference type="InterPro" id="IPR003959">
    <property type="entry name" value="ATPase_AAA_core"/>
</dbReference>
<dbReference type="SUPFAM" id="SSF52540">
    <property type="entry name" value="P-loop containing nucleoside triphosphate hydrolases"/>
    <property type="match status" value="1"/>
</dbReference>
<dbReference type="InterPro" id="IPR003593">
    <property type="entry name" value="AAA+_ATPase"/>
</dbReference>
<dbReference type="InterPro" id="IPR058017">
    <property type="entry name" value="At3g28540-like_C"/>
</dbReference>
<evidence type="ECO:0000313" key="12">
    <source>
        <dbReference type="Proteomes" id="UP000032180"/>
    </source>
</evidence>
<dbReference type="InterPro" id="IPR003960">
    <property type="entry name" value="ATPase_AAA_CS"/>
</dbReference>
<dbReference type="STRING" id="77586.A0A0D9W098"/>
<dbReference type="Proteomes" id="UP000032180">
    <property type="component" value="Chromosome 3"/>
</dbReference>
<dbReference type="InterPro" id="IPR027417">
    <property type="entry name" value="P-loop_NTPase"/>
</dbReference>
<feature type="compositionally biased region" description="Basic and acidic residues" evidence="8">
    <location>
        <begin position="489"/>
        <end position="499"/>
    </location>
</feature>
<feature type="compositionally biased region" description="Acidic residues" evidence="8">
    <location>
        <begin position="500"/>
        <end position="509"/>
    </location>
</feature>
<feature type="transmembrane region" description="Helical" evidence="9">
    <location>
        <begin position="6"/>
        <end position="27"/>
    </location>
</feature>
<dbReference type="Pfam" id="PF00004">
    <property type="entry name" value="AAA"/>
    <property type="match status" value="2"/>
</dbReference>
<name>A0A0D9W098_9ORYZ</name>
<feature type="domain" description="AAA+ ATPase" evidence="10">
    <location>
        <begin position="270"/>
        <end position="424"/>
    </location>
</feature>
<keyword evidence="9" id="KW-0472">Membrane</keyword>
<keyword evidence="3 7" id="KW-0547">Nucleotide-binding</keyword>
<dbReference type="Gene3D" id="3.40.50.300">
    <property type="entry name" value="P-loop containing nucleotide triphosphate hydrolases"/>
    <property type="match status" value="1"/>
</dbReference>
<sequence length="517" mass="57796">MESSSALLGGLNSGVVLSLIAVLWTVVWQNLQRLQLYAVVGRHVSRHARRLTALVDPYVSVTIAEFDGGARMTRRSDAFDEVKSYLSSSCSRRHDVRHLRAEPAIGAGLDRLVLSMSDGEEIADQFTDGDVTVTVWWWAYSMPPPRSDGGGGGYWGGGGGAVQENRRFYRLFFLDRNRDIVIDRYLPRVRREGRAVMVANRQRKLYTNIATHSWSDSDGLVRSAWSHVVFEHPKTFDTLAMDPARKKGIMNDLTMFKNGKDYYKRVGKAWKRGYLLYGPPGTGKSAMIAAMANYLDYDIYDIELTSVHSNTDLRKLFIETTGKSIIVIEDIDCSLDLTGARKKKKEEDEYSGDGGAPKPPPGMMKKDTSSKVTLSGLLNFIDGLWSACGGERIIVFTTNHVDKLDPALIRRGRMDKHIEMSYCCFEAFKFLAKTYLDVDDHELFGVIGGLLSEVDITPADVAENLTPKSMDDNADTCLAELVKALEKAKEDKAKGRNGQEEDEDEDEDDDKKVAEKK</sequence>
<dbReference type="Pfam" id="PF25568">
    <property type="entry name" value="AAA_lid_At3g28540"/>
    <property type="match status" value="1"/>
</dbReference>
<keyword evidence="4 7" id="KW-0067">ATP-binding</keyword>
<dbReference type="eggNOG" id="KOG0743">
    <property type="taxonomic scope" value="Eukaryota"/>
</dbReference>
<keyword evidence="9" id="KW-1133">Transmembrane helix</keyword>
<evidence type="ECO:0000256" key="3">
    <source>
        <dbReference type="ARBA" id="ARBA00022741"/>
    </source>
</evidence>
<dbReference type="InterPro" id="IPR050747">
    <property type="entry name" value="Mitochondrial_chaperone_BCS1"/>
</dbReference>
<evidence type="ECO:0000313" key="11">
    <source>
        <dbReference type="EnsemblPlants" id="LPERR03G31950.1"/>
    </source>
</evidence>
<evidence type="ECO:0000256" key="8">
    <source>
        <dbReference type="SAM" id="MobiDB-lite"/>
    </source>
</evidence>
<evidence type="ECO:0000259" key="10">
    <source>
        <dbReference type="SMART" id="SM00382"/>
    </source>
</evidence>
<dbReference type="HOGENOM" id="CLU_010189_0_1_1"/>
<dbReference type="GO" id="GO:0006950">
    <property type="term" value="P:response to stress"/>
    <property type="evidence" value="ECO:0007669"/>
    <property type="project" value="UniProtKB-ARBA"/>
</dbReference>
<dbReference type="AlphaFoldDB" id="A0A0D9W098"/>
<organism evidence="11 12">
    <name type="scientific">Leersia perrieri</name>
    <dbReference type="NCBI Taxonomy" id="77586"/>
    <lineage>
        <taxon>Eukaryota</taxon>
        <taxon>Viridiplantae</taxon>
        <taxon>Streptophyta</taxon>
        <taxon>Embryophyta</taxon>
        <taxon>Tracheophyta</taxon>
        <taxon>Spermatophyta</taxon>
        <taxon>Magnoliopsida</taxon>
        <taxon>Liliopsida</taxon>
        <taxon>Poales</taxon>
        <taxon>Poaceae</taxon>
        <taxon>BOP clade</taxon>
        <taxon>Oryzoideae</taxon>
        <taxon>Oryzeae</taxon>
        <taxon>Oryzinae</taxon>
        <taxon>Leersia</taxon>
    </lineage>
</organism>
<reference evidence="12" key="2">
    <citation type="submission" date="2013-12" db="EMBL/GenBank/DDBJ databases">
        <authorList>
            <person name="Yu Y."/>
            <person name="Lee S."/>
            <person name="de Baynast K."/>
            <person name="Wissotski M."/>
            <person name="Liu L."/>
            <person name="Talag J."/>
            <person name="Goicoechea J."/>
            <person name="Angelova A."/>
            <person name="Jetty R."/>
            <person name="Kudrna D."/>
            <person name="Golser W."/>
            <person name="Rivera L."/>
            <person name="Zhang J."/>
            <person name="Wing R."/>
        </authorList>
    </citation>
    <scope>NUCLEOTIDE SEQUENCE</scope>
</reference>
<comment type="cofactor">
    <cofactor evidence="1">
        <name>Mg(2+)</name>
        <dbReference type="ChEBI" id="CHEBI:18420"/>
    </cofactor>
</comment>
<keyword evidence="12" id="KW-1185">Reference proteome</keyword>
<dbReference type="InterPro" id="IPR025753">
    <property type="entry name" value="AAA_N_dom"/>
</dbReference>
<protein>
    <recommendedName>
        <fullName evidence="10">AAA+ ATPase domain-containing protein</fullName>
    </recommendedName>
</protein>
<dbReference type="EnsemblPlants" id="LPERR03G31950.1">
    <property type="protein sequence ID" value="LPERR03G31950.1"/>
    <property type="gene ID" value="LPERR03G31950"/>
</dbReference>
<dbReference type="Gramene" id="LPERR03G31950.1">
    <property type="protein sequence ID" value="LPERR03G31950.1"/>
    <property type="gene ID" value="LPERR03G31950"/>
</dbReference>
<evidence type="ECO:0000256" key="4">
    <source>
        <dbReference type="ARBA" id="ARBA00022840"/>
    </source>
</evidence>
<dbReference type="GO" id="GO:0016887">
    <property type="term" value="F:ATP hydrolysis activity"/>
    <property type="evidence" value="ECO:0007669"/>
    <property type="project" value="InterPro"/>
</dbReference>
<reference evidence="11 12" key="1">
    <citation type="submission" date="2012-08" db="EMBL/GenBank/DDBJ databases">
        <title>Oryza genome evolution.</title>
        <authorList>
            <person name="Wing R.A."/>
        </authorList>
    </citation>
    <scope>NUCLEOTIDE SEQUENCE</scope>
</reference>
<dbReference type="CDD" id="cd19510">
    <property type="entry name" value="RecA-like_BCS1"/>
    <property type="match status" value="1"/>
</dbReference>
<dbReference type="SMART" id="SM00382">
    <property type="entry name" value="AAA"/>
    <property type="match status" value="1"/>
</dbReference>
<evidence type="ECO:0000256" key="7">
    <source>
        <dbReference type="RuleBase" id="RU003651"/>
    </source>
</evidence>
<keyword evidence="9" id="KW-0812">Transmembrane</keyword>
<evidence type="ECO:0000256" key="2">
    <source>
        <dbReference type="ARBA" id="ARBA00007448"/>
    </source>
</evidence>
<keyword evidence="5" id="KW-0460">Magnesium</keyword>
<comment type="similarity">
    <text evidence="2">Belongs to the AAA ATPase family. BCS1 subfamily.</text>
</comment>
<feature type="region of interest" description="Disordered" evidence="8">
    <location>
        <begin position="489"/>
        <end position="517"/>
    </location>
</feature>
<evidence type="ECO:0000256" key="1">
    <source>
        <dbReference type="ARBA" id="ARBA00001946"/>
    </source>
</evidence>
<evidence type="ECO:0000256" key="6">
    <source>
        <dbReference type="ARBA" id="ARBA00049360"/>
    </source>
</evidence>
<dbReference type="PROSITE" id="PS00674">
    <property type="entry name" value="AAA"/>
    <property type="match status" value="1"/>
</dbReference>
<feature type="region of interest" description="Disordered" evidence="8">
    <location>
        <begin position="344"/>
        <end position="368"/>
    </location>
</feature>
<dbReference type="GO" id="GO:0005524">
    <property type="term" value="F:ATP binding"/>
    <property type="evidence" value="ECO:0007669"/>
    <property type="project" value="UniProtKB-KW"/>
</dbReference>
<accession>A0A0D9W098</accession>
<dbReference type="FunFam" id="3.40.50.300:FF:001122">
    <property type="entry name" value="AAA-ATPase ASD, mitochondrial"/>
    <property type="match status" value="1"/>
</dbReference>